<name>A0A167HLI3_9HYPO</name>
<feature type="compositionally biased region" description="Basic and acidic residues" evidence="2">
    <location>
        <begin position="271"/>
        <end position="281"/>
    </location>
</feature>
<evidence type="ECO:0000256" key="2">
    <source>
        <dbReference type="SAM" id="MobiDB-lite"/>
    </source>
</evidence>
<evidence type="ECO:0008006" key="6">
    <source>
        <dbReference type="Google" id="ProtNLM"/>
    </source>
</evidence>
<evidence type="ECO:0000256" key="3">
    <source>
        <dbReference type="SAM" id="Phobius"/>
    </source>
</evidence>
<dbReference type="PANTHER" id="PTHR33365:SF7">
    <property type="entry name" value="TAT PATHWAY SIGNAL SEQUENCE"/>
    <property type="match status" value="1"/>
</dbReference>
<reference evidence="4 5" key="1">
    <citation type="journal article" date="2016" name="Genome Biol. Evol.">
        <title>Divergent and convergent evolution of fungal pathogenicity.</title>
        <authorList>
            <person name="Shang Y."/>
            <person name="Xiao G."/>
            <person name="Zheng P."/>
            <person name="Cen K."/>
            <person name="Zhan S."/>
            <person name="Wang C."/>
        </authorList>
    </citation>
    <scope>NUCLEOTIDE SEQUENCE [LARGE SCALE GENOMIC DNA]</scope>
    <source>
        <strain evidence="4 5">RCEF 3172</strain>
    </source>
</reference>
<comment type="similarity">
    <text evidence="1">Belongs to the ustYa family.</text>
</comment>
<evidence type="ECO:0000313" key="5">
    <source>
        <dbReference type="Proteomes" id="UP000076863"/>
    </source>
</evidence>
<dbReference type="PANTHER" id="PTHR33365">
    <property type="entry name" value="YALI0B05434P"/>
    <property type="match status" value="1"/>
</dbReference>
<gene>
    <name evidence="4" type="ORF">BBO_02326</name>
</gene>
<feature type="region of interest" description="Disordered" evidence="2">
    <location>
        <begin position="271"/>
        <end position="291"/>
    </location>
</feature>
<accession>A0A167HLI3</accession>
<dbReference type="Proteomes" id="UP000076863">
    <property type="component" value="Unassembled WGS sequence"/>
</dbReference>
<protein>
    <recommendedName>
        <fullName evidence="6">Tat pathway signal sequence</fullName>
    </recommendedName>
</protein>
<dbReference type="GO" id="GO:0043386">
    <property type="term" value="P:mycotoxin biosynthetic process"/>
    <property type="evidence" value="ECO:0007669"/>
    <property type="project" value="InterPro"/>
</dbReference>
<feature type="region of interest" description="Disordered" evidence="2">
    <location>
        <begin position="1"/>
        <end position="25"/>
    </location>
</feature>
<dbReference type="AlphaFoldDB" id="A0A167HLI3"/>
<dbReference type="EMBL" id="AZHA01000005">
    <property type="protein sequence ID" value="OAA48057.1"/>
    <property type="molecule type" value="Genomic_DNA"/>
</dbReference>
<keyword evidence="3" id="KW-0472">Membrane</keyword>
<keyword evidence="3" id="KW-0812">Transmembrane</keyword>
<dbReference type="OrthoDB" id="3687641at2759"/>
<proteinExistence type="inferred from homology"/>
<organism evidence="4 5">
    <name type="scientific">Beauveria brongniartii RCEF 3172</name>
    <dbReference type="NCBI Taxonomy" id="1081107"/>
    <lineage>
        <taxon>Eukaryota</taxon>
        <taxon>Fungi</taxon>
        <taxon>Dikarya</taxon>
        <taxon>Ascomycota</taxon>
        <taxon>Pezizomycotina</taxon>
        <taxon>Sordariomycetes</taxon>
        <taxon>Hypocreomycetidae</taxon>
        <taxon>Hypocreales</taxon>
        <taxon>Cordycipitaceae</taxon>
        <taxon>Beauveria</taxon>
        <taxon>Beauveria brongniartii</taxon>
    </lineage>
</organism>
<sequence length="291" mass="32872">MKSEDAGTRASTPTITEEQDWNAKDSDGLLKSKEYVERHDGNEAPLLQRRIAVKYHLAIFSFYILTLLGMGVLLGRSAKGSKRAILYSPANDALEYYVGEFSDGNDPHGMYVGEPRPSLEKAWEDLLGPMNVRLSLKDVQAFNREATAVGLSDGSGYVGTLNVYHELHCVRWLHKYVYQDEYWPGLDDEQRRKNKVHSNHCLGTLKSFAMCHGDVGMVIYSWQKDRLKPGANGTGHTCVNWDKISQWTMERTVDMYKPGLLVHPQYGPAYSEKEENDKEHINGALHNHGSP</sequence>
<keyword evidence="5" id="KW-1185">Reference proteome</keyword>
<keyword evidence="3" id="KW-1133">Transmembrane helix</keyword>
<feature type="transmembrane region" description="Helical" evidence="3">
    <location>
        <begin position="55"/>
        <end position="74"/>
    </location>
</feature>
<comment type="caution">
    <text evidence="4">The sequence shown here is derived from an EMBL/GenBank/DDBJ whole genome shotgun (WGS) entry which is preliminary data.</text>
</comment>
<evidence type="ECO:0000313" key="4">
    <source>
        <dbReference type="EMBL" id="OAA48057.1"/>
    </source>
</evidence>
<evidence type="ECO:0000256" key="1">
    <source>
        <dbReference type="ARBA" id="ARBA00035112"/>
    </source>
</evidence>
<dbReference type="InterPro" id="IPR021765">
    <property type="entry name" value="UstYa-like"/>
</dbReference>
<dbReference type="Pfam" id="PF11807">
    <property type="entry name" value="UstYa"/>
    <property type="match status" value="1"/>
</dbReference>